<keyword evidence="5 12" id="KW-0812">Transmembrane</keyword>
<keyword evidence="3 12" id="KW-0813">Transport</keyword>
<sequence length="550" mass="61917">MAEEERFPNTTHEGFNVTLHTTLVVTTKLVLPTPGKPILPVQTGEQAQQEEQSSGMTIFFSLLVLAICIILVHLLIRYRLHFLPESVAVVSLGILMGAVIKIIEFKKLANWKEEEMFRPNMFFLLLLPPIIFESGYSLHKGNFFQNIGSITLFAVFGTAISAFVVGGGIYFLGQADVISKLNMTDSFAFGSLISAVDPVATIAIFNALHVDPVLNMLVFGESILNDAVSIVLTNTAEGLTRKNMSDVSGWQTFLQALDYFLKMFFGSAALGTLTGLISVVIYVLKHIDLRKTPSLEFGMMIIFAYLPYGLAEGISLSGIMAILFSGIVMSHYTHHNLSPVTQILMQQTLRTVAFLCETCVFAFLGLSIFSFPHKFEISFVIWCIMMFIMWFSGLRGAIPYALSLHLDLEPMEKRQLIGTTTIVIVLFTILLLGGSTMPLIRLMDIEDAKARRRNKKDVNLSKTEKMGNTVESEHLSELTEEEYEAHYIRRQDLKGFMWLDAKYLNPFFTRRLTQEDLHHGRIQMKTLTNKWYEEVRQGPSGSEDDEQELL</sequence>
<feature type="transmembrane region" description="Helical" evidence="13">
    <location>
        <begin position="379"/>
        <end position="402"/>
    </location>
</feature>
<evidence type="ECO:0000256" key="9">
    <source>
        <dbReference type="ARBA" id="ARBA00023065"/>
    </source>
</evidence>
<keyword evidence="7" id="KW-0333">Golgi apparatus</keyword>
<organism evidence="15 16">
    <name type="scientific">Macaca mulatta</name>
    <name type="common">Rhesus macaque</name>
    <dbReference type="NCBI Taxonomy" id="9544"/>
    <lineage>
        <taxon>Eukaryota</taxon>
        <taxon>Metazoa</taxon>
        <taxon>Chordata</taxon>
        <taxon>Craniata</taxon>
        <taxon>Vertebrata</taxon>
        <taxon>Euteleostomi</taxon>
        <taxon>Mammalia</taxon>
        <taxon>Eutheria</taxon>
        <taxon>Euarchontoglires</taxon>
        <taxon>Primates</taxon>
        <taxon>Haplorrhini</taxon>
        <taxon>Catarrhini</taxon>
        <taxon>Cercopithecidae</taxon>
        <taxon>Cercopithecinae</taxon>
        <taxon>Macaca</taxon>
    </lineage>
</organism>
<protein>
    <recommendedName>
        <fullName evidence="12">Sodium/hydrogen exchanger</fullName>
    </recommendedName>
</protein>
<gene>
    <name evidence="15 17" type="primary">SLC9A8</name>
</gene>
<dbReference type="GeneTree" id="ENSGT00940000157210"/>
<dbReference type="GO" id="GO:0000139">
    <property type="term" value="C:Golgi membrane"/>
    <property type="evidence" value="ECO:0007669"/>
    <property type="project" value="UniProtKB-SubCell"/>
</dbReference>
<keyword evidence="8" id="KW-0915">Sodium</keyword>
<evidence type="ECO:0000313" key="15">
    <source>
        <dbReference type="Ensembl" id="ENSMMUP00000053753.2"/>
    </source>
</evidence>
<feature type="transmembrane region" description="Helical" evidence="13">
    <location>
        <begin position="121"/>
        <end position="138"/>
    </location>
</feature>
<keyword evidence="6 13" id="KW-1133">Transmembrane helix</keyword>
<evidence type="ECO:0000313" key="17">
    <source>
        <dbReference type="VGNC" id="VGNC:77749"/>
    </source>
</evidence>
<evidence type="ECO:0000256" key="10">
    <source>
        <dbReference type="ARBA" id="ARBA00023136"/>
    </source>
</evidence>
<evidence type="ECO:0000256" key="2">
    <source>
        <dbReference type="ARBA" id="ARBA00007367"/>
    </source>
</evidence>
<evidence type="ECO:0000256" key="6">
    <source>
        <dbReference type="ARBA" id="ARBA00022989"/>
    </source>
</evidence>
<evidence type="ECO:0000256" key="1">
    <source>
        <dbReference type="ARBA" id="ARBA00004653"/>
    </source>
</evidence>
<dbReference type="Bgee" id="ENSMMUG00000002715">
    <property type="expression patterns" value="Expressed in liver and 21 other cell types or tissues"/>
</dbReference>
<dbReference type="GO" id="GO:0006885">
    <property type="term" value="P:regulation of pH"/>
    <property type="evidence" value="ECO:0007669"/>
    <property type="project" value="InterPro"/>
</dbReference>
<evidence type="ECO:0000256" key="11">
    <source>
        <dbReference type="ARBA" id="ARBA00023201"/>
    </source>
</evidence>
<dbReference type="Pfam" id="PF00999">
    <property type="entry name" value="Na_H_Exchanger"/>
    <property type="match status" value="1"/>
</dbReference>
<dbReference type="PANTHER" id="PTHR10110:SF191">
    <property type="entry name" value="SODIUM_HYDROGEN EXCHANGER 8"/>
    <property type="match status" value="1"/>
</dbReference>
<evidence type="ECO:0000256" key="4">
    <source>
        <dbReference type="ARBA" id="ARBA00022449"/>
    </source>
</evidence>
<dbReference type="VEuPathDB" id="HostDB:ENSMMUG00000002715"/>
<proteinExistence type="inferred from homology"/>
<keyword evidence="16" id="KW-1185">Reference proteome</keyword>
<feature type="transmembrane region" description="Helical" evidence="13">
    <location>
        <begin position="82"/>
        <end position="100"/>
    </location>
</feature>
<feature type="transmembrane region" description="Helical" evidence="13">
    <location>
        <begin position="422"/>
        <end position="443"/>
    </location>
</feature>
<dbReference type="GO" id="GO:0015385">
    <property type="term" value="F:sodium:proton antiporter activity"/>
    <property type="evidence" value="ECO:0007669"/>
    <property type="project" value="InterPro"/>
</dbReference>
<dbReference type="NCBIfam" id="TIGR00840">
    <property type="entry name" value="b_cpa1"/>
    <property type="match status" value="1"/>
</dbReference>
<reference evidence="15" key="3">
    <citation type="submission" date="2025-08" db="UniProtKB">
        <authorList>
            <consortium name="Ensembl"/>
        </authorList>
    </citation>
    <scope>IDENTIFICATION</scope>
    <source>
        <strain evidence="15">17573</strain>
    </source>
</reference>
<feature type="transmembrane region" description="Helical" evidence="13">
    <location>
        <begin position="58"/>
        <end position="76"/>
    </location>
</feature>
<feature type="domain" description="Cation/H+ exchanger transmembrane" evidence="14">
    <location>
        <begin position="67"/>
        <end position="440"/>
    </location>
</feature>
<reference evidence="15" key="2">
    <citation type="submission" date="2019-01" db="EMBL/GenBank/DDBJ databases">
        <authorList>
            <person name="Graves T."/>
            <person name="Eichler E.E."/>
            <person name="Wilson R.K."/>
        </authorList>
    </citation>
    <scope>NUCLEOTIDE SEQUENCE [LARGE SCALE GENOMIC DNA]</scope>
    <source>
        <strain evidence="15">17573</strain>
    </source>
</reference>
<feature type="transmembrane region" description="Helical" evidence="13">
    <location>
        <begin position="150"/>
        <end position="173"/>
    </location>
</feature>
<dbReference type="InterPro" id="IPR006153">
    <property type="entry name" value="Cation/H_exchanger_TM"/>
</dbReference>
<dbReference type="AlphaFoldDB" id="A0A1D5R0C0"/>
<keyword evidence="9 12" id="KW-0406">Ion transport</keyword>
<accession>A0A1D5R0C0</accession>
<evidence type="ECO:0000256" key="12">
    <source>
        <dbReference type="RuleBase" id="RU003722"/>
    </source>
</evidence>
<comment type="subcellular location">
    <subcellularLocation>
        <location evidence="1">Golgi apparatus membrane</location>
        <topology evidence="1">Multi-pass membrane protein</topology>
    </subcellularLocation>
</comment>
<dbReference type="InterPro" id="IPR004709">
    <property type="entry name" value="NaH_exchanger"/>
</dbReference>
<feature type="transmembrane region" description="Helical" evidence="13">
    <location>
        <begin position="263"/>
        <end position="284"/>
    </location>
</feature>
<keyword evidence="4 12" id="KW-0050">Antiport</keyword>
<evidence type="ECO:0000256" key="13">
    <source>
        <dbReference type="SAM" id="Phobius"/>
    </source>
</evidence>
<evidence type="ECO:0000256" key="5">
    <source>
        <dbReference type="ARBA" id="ARBA00022692"/>
    </source>
</evidence>
<dbReference type="PRINTS" id="PR01084">
    <property type="entry name" value="NAHEXCHNGR"/>
</dbReference>
<feature type="transmembrane region" description="Helical" evidence="13">
    <location>
        <begin position="305"/>
        <end position="332"/>
    </location>
</feature>
<dbReference type="SMR" id="A0A1D5R0C0"/>
<evidence type="ECO:0000256" key="3">
    <source>
        <dbReference type="ARBA" id="ARBA00022448"/>
    </source>
</evidence>
<feature type="transmembrane region" description="Helical" evidence="13">
    <location>
        <begin position="352"/>
        <end position="372"/>
    </location>
</feature>
<evidence type="ECO:0000256" key="7">
    <source>
        <dbReference type="ARBA" id="ARBA00023034"/>
    </source>
</evidence>
<keyword evidence="10 13" id="KW-0472">Membrane</keyword>
<comment type="similarity">
    <text evidence="2 12">Belongs to the monovalent cation:proton antiporter 1 (CPA1) transporter (TC 2.A.36) family.</text>
</comment>
<dbReference type="Gene3D" id="6.10.140.1330">
    <property type="match status" value="1"/>
</dbReference>
<evidence type="ECO:0000259" key="14">
    <source>
        <dbReference type="Pfam" id="PF00999"/>
    </source>
</evidence>
<dbReference type="ExpressionAtlas" id="A0A1D5R0C0">
    <property type="expression patterns" value="baseline and differential"/>
</dbReference>
<keyword evidence="11 12" id="KW-0739">Sodium transport</keyword>
<dbReference type="InterPro" id="IPR018422">
    <property type="entry name" value="Cation/H_exchanger_CPA1"/>
</dbReference>
<name>A0A1D5R0C0_MACMU</name>
<dbReference type="VGNC" id="VGNC:77749">
    <property type="gene designation" value="SLC9A8"/>
</dbReference>
<dbReference type="Proteomes" id="UP000006718">
    <property type="component" value="Chromosome 10"/>
</dbReference>
<dbReference type="PANTHER" id="PTHR10110">
    <property type="entry name" value="SODIUM/HYDROGEN EXCHANGER"/>
    <property type="match status" value="1"/>
</dbReference>
<evidence type="ECO:0000256" key="8">
    <source>
        <dbReference type="ARBA" id="ARBA00023053"/>
    </source>
</evidence>
<dbReference type="Ensembl" id="ENSMMUT00000073332.2">
    <property type="protein sequence ID" value="ENSMMUP00000053753.2"/>
    <property type="gene ID" value="ENSMMUG00000002715.4"/>
</dbReference>
<reference evidence="16" key="1">
    <citation type="journal article" date="2007" name="Science">
        <title>Evolutionary and biomedical insights from the rhesus macaque genome.</title>
        <authorList>
            <person name="Gibbs R.A."/>
            <person name="Rogers J."/>
            <person name="Katze M.G."/>
            <person name="Bumgarner R."/>
            <person name="Weinstock G.M."/>
            <person name="Mardis E.R."/>
            <person name="Remington K.A."/>
            <person name="Strausberg R.L."/>
            <person name="Venter J.C."/>
            <person name="Wilson R.K."/>
            <person name="Batzer M.A."/>
            <person name="Bustamante C.D."/>
            <person name="Eichler E.E."/>
            <person name="Hahn M.W."/>
            <person name="Hardison R.C."/>
            <person name="Makova K.D."/>
            <person name="Miller W."/>
            <person name="Milosavljevic A."/>
            <person name="Palermo R.E."/>
            <person name="Siepel A."/>
            <person name="Sikela J.M."/>
            <person name="Attaway T."/>
            <person name="Bell S."/>
            <person name="Bernard K.E."/>
            <person name="Buhay C.J."/>
            <person name="Chandrabose M.N."/>
            <person name="Dao M."/>
            <person name="Davis C."/>
            <person name="Delehaunty K.D."/>
            <person name="Ding Y."/>
            <person name="Dinh H.H."/>
            <person name="Dugan-Rocha S."/>
            <person name="Fulton L.A."/>
            <person name="Gabisi R.A."/>
            <person name="Garner T.T."/>
            <person name="Godfrey J."/>
            <person name="Hawes A.C."/>
            <person name="Hernandez J."/>
            <person name="Hines S."/>
            <person name="Holder M."/>
            <person name="Hume J."/>
            <person name="Jhangiani S.N."/>
            <person name="Joshi V."/>
            <person name="Khan Z.M."/>
            <person name="Kirkness E.F."/>
            <person name="Cree A."/>
            <person name="Fowler R.G."/>
            <person name="Lee S."/>
            <person name="Lewis L.R."/>
            <person name="Li Z."/>
            <person name="Liu Y.-S."/>
            <person name="Moore S.M."/>
            <person name="Muzny D."/>
            <person name="Nazareth L.V."/>
            <person name="Ngo D.N."/>
            <person name="Okwuonu G.O."/>
            <person name="Pai G."/>
            <person name="Parker D."/>
            <person name="Paul H.A."/>
            <person name="Pfannkoch C."/>
            <person name="Pohl C.S."/>
            <person name="Rogers Y.-H.C."/>
            <person name="Ruiz S.J."/>
            <person name="Sabo A."/>
            <person name="Santibanez J."/>
            <person name="Schneider B.W."/>
            <person name="Smith S.M."/>
            <person name="Sodergren E."/>
            <person name="Svatek A.F."/>
            <person name="Utterback T.R."/>
            <person name="Vattathil S."/>
            <person name="Warren W."/>
            <person name="White C.S."/>
            <person name="Chinwalla A.T."/>
            <person name="Feng Y."/>
            <person name="Halpern A.L."/>
            <person name="Hillier L.W."/>
            <person name="Huang X."/>
            <person name="Minx P."/>
            <person name="Nelson J.O."/>
            <person name="Pepin K.H."/>
            <person name="Qin X."/>
            <person name="Sutton G.G."/>
            <person name="Venter E."/>
            <person name="Walenz B.P."/>
            <person name="Wallis J.W."/>
            <person name="Worley K.C."/>
            <person name="Yang S.-P."/>
            <person name="Jones S.M."/>
            <person name="Marra M.A."/>
            <person name="Rocchi M."/>
            <person name="Schein J.E."/>
            <person name="Baertsch R."/>
            <person name="Clarke L."/>
            <person name="Csuros M."/>
            <person name="Glasscock J."/>
            <person name="Harris R.A."/>
            <person name="Havlak P."/>
            <person name="Jackson A.R."/>
            <person name="Jiang H."/>
            <person name="Liu Y."/>
            <person name="Messina D.N."/>
            <person name="Shen Y."/>
            <person name="Song H.X.-Z."/>
            <person name="Wylie T."/>
            <person name="Zhang L."/>
            <person name="Birney E."/>
            <person name="Han K."/>
            <person name="Konkel M.K."/>
            <person name="Lee J."/>
            <person name="Smit A.F.A."/>
            <person name="Ullmer B."/>
            <person name="Wang H."/>
            <person name="Xing J."/>
            <person name="Burhans R."/>
            <person name="Cheng Z."/>
            <person name="Karro J.E."/>
            <person name="Ma J."/>
            <person name="Raney B."/>
            <person name="She X."/>
            <person name="Cox M.J."/>
            <person name="Demuth J.P."/>
            <person name="Dumas L.J."/>
            <person name="Han S.-G."/>
            <person name="Hopkins J."/>
            <person name="Karimpour-Fard A."/>
            <person name="Kim Y.H."/>
            <person name="Pollack J.R."/>
            <person name="Vinar T."/>
            <person name="Addo-Quaye C."/>
            <person name="Degenhardt J."/>
            <person name="Denby A."/>
            <person name="Hubisz M.J."/>
            <person name="Indap A."/>
            <person name="Kosiol C."/>
            <person name="Lahn B.T."/>
            <person name="Lawson H.A."/>
            <person name="Marklein A."/>
            <person name="Nielsen R."/>
            <person name="Vallender E.J."/>
            <person name="Clark A.G."/>
            <person name="Ferguson B."/>
            <person name="Hernandez R.D."/>
            <person name="Hirani K."/>
            <person name="Kehrer-Sawatzki H."/>
            <person name="Kolb J."/>
            <person name="Patil S."/>
            <person name="Pu L.-L."/>
            <person name="Ren Y."/>
            <person name="Smith D.G."/>
            <person name="Wheeler D.A."/>
            <person name="Schenck I."/>
            <person name="Ball E.V."/>
            <person name="Chen R."/>
            <person name="Cooper D.N."/>
            <person name="Giardine B."/>
            <person name="Hsu F."/>
            <person name="Kent W.J."/>
            <person name="Lesk A."/>
            <person name="Nelson D.L."/>
            <person name="O'brien W.E."/>
            <person name="Pruefer K."/>
            <person name="Stenson P.D."/>
            <person name="Wallace J.C."/>
            <person name="Ke H."/>
            <person name="Liu X.-M."/>
            <person name="Wang P."/>
            <person name="Xiang A.P."/>
            <person name="Yang F."/>
            <person name="Barber G.P."/>
            <person name="Haussler D."/>
            <person name="Karolchik D."/>
            <person name="Kern A.D."/>
            <person name="Kuhn R.M."/>
            <person name="Smith K.E."/>
            <person name="Zwieg A.S."/>
        </authorList>
    </citation>
    <scope>NUCLEOTIDE SEQUENCE [LARGE SCALE GENOMIC DNA]</scope>
    <source>
        <strain evidence="16">17573</strain>
    </source>
</reference>
<evidence type="ECO:0000313" key="16">
    <source>
        <dbReference type="Proteomes" id="UP000006718"/>
    </source>
</evidence>
<feature type="transmembrane region" description="Helical" evidence="13">
    <location>
        <begin position="185"/>
        <end position="208"/>
    </location>
</feature>
<reference evidence="15" key="4">
    <citation type="submission" date="2025-09" db="UniProtKB">
        <authorList>
            <consortium name="Ensembl"/>
        </authorList>
    </citation>
    <scope>IDENTIFICATION</scope>
    <source>
        <strain evidence="15">17573</strain>
    </source>
</reference>